<dbReference type="PANTHER" id="PTHR43394:SF1">
    <property type="entry name" value="ATP-BINDING CASSETTE SUB-FAMILY B MEMBER 10, MITOCHONDRIAL"/>
    <property type="match status" value="1"/>
</dbReference>
<dbReference type="Proteomes" id="UP000297861">
    <property type="component" value="Unassembled WGS sequence"/>
</dbReference>
<keyword evidence="7" id="KW-0378">Hydrolase</keyword>
<dbReference type="Pfam" id="PF03412">
    <property type="entry name" value="Peptidase_C39"/>
    <property type="match status" value="1"/>
</dbReference>
<accession>A0A4Y8L2P5</accession>
<feature type="domain" description="ABC transporter" evidence="13">
    <location>
        <begin position="476"/>
        <end position="711"/>
    </location>
</feature>
<keyword evidence="5 12" id="KW-0812">Transmembrane</keyword>
<keyword evidence="3" id="KW-1003">Cell membrane</keyword>
<dbReference type="InterPro" id="IPR036640">
    <property type="entry name" value="ABC1_TM_sf"/>
</dbReference>
<keyword evidence="2" id="KW-0813">Transport</keyword>
<dbReference type="GO" id="GO:0016887">
    <property type="term" value="F:ATP hydrolysis activity"/>
    <property type="evidence" value="ECO:0007669"/>
    <property type="project" value="InterPro"/>
</dbReference>
<proteinExistence type="predicted"/>
<keyword evidence="8" id="KW-0067">ATP-binding</keyword>
<evidence type="ECO:0000259" key="13">
    <source>
        <dbReference type="PROSITE" id="PS50893"/>
    </source>
</evidence>
<feature type="domain" description="ABC transmembrane type-1" evidence="14">
    <location>
        <begin position="165"/>
        <end position="443"/>
    </location>
</feature>
<evidence type="ECO:0000256" key="6">
    <source>
        <dbReference type="ARBA" id="ARBA00022741"/>
    </source>
</evidence>
<reference evidence="16 17" key="1">
    <citation type="submission" date="2019-03" db="EMBL/GenBank/DDBJ databases">
        <title>San Antonio Military Medical Center submission to MRSN (WRAIR), pending publication.</title>
        <authorList>
            <person name="Blyth D.M."/>
            <person name="Mccarthy S.L."/>
            <person name="Schall S.E."/>
            <person name="Stam J.A."/>
            <person name="Ong A.C."/>
            <person name="Mcgann P.T."/>
        </authorList>
    </citation>
    <scope>NUCLEOTIDE SEQUENCE [LARGE SCALE GENOMIC DNA]</scope>
    <source>
        <strain evidence="16 17">MRSN571793</strain>
    </source>
</reference>
<evidence type="ECO:0000256" key="7">
    <source>
        <dbReference type="ARBA" id="ARBA00022801"/>
    </source>
</evidence>
<name>A0A4Y8L2P5_9BACT</name>
<dbReference type="PROSITE" id="PS50990">
    <property type="entry name" value="PEPTIDASE_C39"/>
    <property type="match status" value="1"/>
</dbReference>
<feature type="transmembrane region" description="Helical" evidence="12">
    <location>
        <begin position="389"/>
        <end position="406"/>
    </location>
</feature>
<dbReference type="Pfam" id="PF00664">
    <property type="entry name" value="ABC_membrane"/>
    <property type="match status" value="1"/>
</dbReference>
<dbReference type="InterPro" id="IPR027417">
    <property type="entry name" value="P-loop_NTPase"/>
</dbReference>
<dbReference type="GO" id="GO:0006508">
    <property type="term" value="P:proteolysis"/>
    <property type="evidence" value="ECO:0007669"/>
    <property type="project" value="UniProtKB-KW"/>
</dbReference>
<keyword evidence="9" id="KW-1278">Translocase</keyword>
<dbReference type="PROSITE" id="PS50929">
    <property type="entry name" value="ABC_TM1F"/>
    <property type="match status" value="1"/>
</dbReference>
<dbReference type="SMART" id="SM00382">
    <property type="entry name" value="AAA"/>
    <property type="match status" value="1"/>
</dbReference>
<dbReference type="EMBL" id="SOML01000004">
    <property type="protein sequence ID" value="TFD96823.1"/>
    <property type="molecule type" value="Genomic_DNA"/>
</dbReference>
<dbReference type="RefSeq" id="WP_134436106.1">
    <property type="nucleotide sequence ID" value="NZ_SOML01000004.1"/>
</dbReference>
<dbReference type="GO" id="GO:0005886">
    <property type="term" value="C:plasma membrane"/>
    <property type="evidence" value="ECO:0007669"/>
    <property type="project" value="UniProtKB-SubCell"/>
</dbReference>
<dbReference type="InterPro" id="IPR011527">
    <property type="entry name" value="ABC1_TM_dom"/>
</dbReference>
<dbReference type="GO" id="GO:0008234">
    <property type="term" value="F:cysteine-type peptidase activity"/>
    <property type="evidence" value="ECO:0007669"/>
    <property type="project" value="InterPro"/>
</dbReference>
<feature type="transmembrane region" description="Helical" evidence="12">
    <location>
        <begin position="160"/>
        <end position="182"/>
    </location>
</feature>
<dbReference type="PROSITE" id="PS50893">
    <property type="entry name" value="ABC_TRANSPORTER_2"/>
    <property type="match status" value="1"/>
</dbReference>
<keyword evidence="6" id="KW-0547">Nucleotide-binding</keyword>
<dbReference type="Pfam" id="PF00005">
    <property type="entry name" value="ABC_tran"/>
    <property type="match status" value="1"/>
</dbReference>
<dbReference type="GO" id="GO:0015421">
    <property type="term" value="F:ABC-type oligopeptide transporter activity"/>
    <property type="evidence" value="ECO:0007669"/>
    <property type="project" value="TreeGrafter"/>
</dbReference>
<evidence type="ECO:0000256" key="10">
    <source>
        <dbReference type="ARBA" id="ARBA00022989"/>
    </source>
</evidence>
<evidence type="ECO:0000256" key="1">
    <source>
        <dbReference type="ARBA" id="ARBA00004651"/>
    </source>
</evidence>
<dbReference type="InterPro" id="IPR039421">
    <property type="entry name" value="Type_1_exporter"/>
</dbReference>
<dbReference type="SUPFAM" id="SSF52540">
    <property type="entry name" value="P-loop containing nucleoside triphosphate hydrolases"/>
    <property type="match status" value="1"/>
</dbReference>
<dbReference type="NCBIfam" id="TIGR01193">
    <property type="entry name" value="bacteriocin_ABC"/>
    <property type="match status" value="1"/>
</dbReference>
<sequence>MKIKIKQRDITDCGAACLASIAEYHKLKMPVAKIRQIAGTDTKGTNALGMIKAAEQLGFTAKGVKGKIDAIPKIPLPAIAHVVVKEVLQHYVVIYSIKKEIVEYMDPGDGKLHKVPISEFEKIWTGVLILLVPGDNFVVKNEKVSNIARFVYLLQPHRSIILQCLVGAALYTVLGLSMSFYVEKITDYVLVGGNSNLLNIMSVAMLFILIIQVFLGAMQSYFMLNTGQQIDARLILGYYKHLMRLPQRFFDTMRVGEIISRINDAVKIRAFINDVSISIIVNIFIILFSFVLMFIYSWKLALVLLAIIPLYIGIYIVTNTLNKRYERRVMEDAADLESQLVESLNSVRTIKQFGIEDFTNLKTETRFIKFLNTVFRSGVNSIFSGQSSAFINTLFTIIMLWVGSYFVLDSEMTPGKLFSFYAIIGYFTSPIGKLVETNKTIQNAMIAADRLFEIMDLERESDENKIDFAKELNGDIRFQNISFSYGTRTRVFEDFKLTIPKGKITAIIGESGSGKTTIAALLQKLYPIDSGKIYIGNQSIEYFTNSSMRQHIATVPQQLDLFAGSIIENIALGEFNPDIQRIISICKDLNILKFIENLPNGFATRIGENGVGLSGGEKQRLAIARAIYRDPDILILDEATSSLDSESEHSVQQAITSFNQLGKTVIIIAHRLSTVMSADKIAILEKGRLLEEGTHADLYIEGTKYYELWEKQIPIGLII</sequence>
<dbReference type="GO" id="GO:0005524">
    <property type="term" value="F:ATP binding"/>
    <property type="evidence" value="ECO:0007669"/>
    <property type="project" value="UniProtKB-KW"/>
</dbReference>
<evidence type="ECO:0000259" key="14">
    <source>
        <dbReference type="PROSITE" id="PS50929"/>
    </source>
</evidence>
<dbReference type="InterPro" id="IPR003593">
    <property type="entry name" value="AAA+_ATPase"/>
</dbReference>
<feature type="transmembrane region" description="Helical" evidence="12">
    <location>
        <begin position="275"/>
        <end position="296"/>
    </location>
</feature>
<keyword evidence="4" id="KW-0645">Protease</keyword>
<dbReference type="Gene3D" id="3.90.70.10">
    <property type="entry name" value="Cysteine proteinases"/>
    <property type="match status" value="1"/>
</dbReference>
<dbReference type="AlphaFoldDB" id="A0A4Y8L2P5"/>
<dbReference type="Gene3D" id="1.20.1560.10">
    <property type="entry name" value="ABC transporter type 1, transmembrane domain"/>
    <property type="match status" value="1"/>
</dbReference>
<feature type="transmembrane region" description="Helical" evidence="12">
    <location>
        <begin position="202"/>
        <end position="224"/>
    </location>
</feature>
<evidence type="ECO:0000256" key="11">
    <source>
        <dbReference type="ARBA" id="ARBA00023136"/>
    </source>
</evidence>
<feature type="transmembrane region" description="Helical" evidence="12">
    <location>
        <begin position="302"/>
        <end position="321"/>
    </location>
</feature>
<evidence type="ECO:0000256" key="4">
    <source>
        <dbReference type="ARBA" id="ARBA00022670"/>
    </source>
</evidence>
<dbReference type="Gene3D" id="3.40.50.300">
    <property type="entry name" value="P-loop containing nucleotide triphosphate hydrolases"/>
    <property type="match status" value="1"/>
</dbReference>
<dbReference type="GO" id="GO:0043214">
    <property type="term" value="F:ABC-type bacteriocin transporter activity"/>
    <property type="evidence" value="ECO:0007669"/>
    <property type="project" value="InterPro"/>
</dbReference>
<dbReference type="PROSITE" id="PS00211">
    <property type="entry name" value="ABC_TRANSPORTER_1"/>
    <property type="match status" value="1"/>
</dbReference>
<comment type="subcellular location">
    <subcellularLocation>
        <location evidence="1">Cell membrane</location>
        <topology evidence="1">Multi-pass membrane protein</topology>
    </subcellularLocation>
</comment>
<dbReference type="InterPro" id="IPR005074">
    <property type="entry name" value="Peptidase_C39"/>
</dbReference>
<evidence type="ECO:0000313" key="17">
    <source>
        <dbReference type="Proteomes" id="UP000297861"/>
    </source>
</evidence>
<dbReference type="CDD" id="cd18570">
    <property type="entry name" value="ABC_6TM_PCAT1_LagD_like"/>
    <property type="match status" value="1"/>
</dbReference>
<dbReference type="CDD" id="cd02418">
    <property type="entry name" value="Peptidase_C39B"/>
    <property type="match status" value="1"/>
</dbReference>
<evidence type="ECO:0000256" key="9">
    <source>
        <dbReference type="ARBA" id="ARBA00022967"/>
    </source>
</evidence>
<evidence type="ECO:0000256" key="3">
    <source>
        <dbReference type="ARBA" id="ARBA00022475"/>
    </source>
</evidence>
<dbReference type="OrthoDB" id="9760358at2"/>
<organism evidence="16 17">
    <name type="scientific">Dysgonomonas capnocytophagoides</name>
    <dbReference type="NCBI Taxonomy" id="45254"/>
    <lineage>
        <taxon>Bacteria</taxon>
        <taxon>Pseudomonadati</taxon>
        <taxon>Bacteroidota</taxon>
        <taxon>Bacteroidia</taxon>
        <taxon>Bacteroidales</taxon>
        <taxon>Dysgonomonadaceae</taxon>
        <taxon>Dysgonomonas</taxon>
    </lineage>
</organism>
<dbReference type="PANTHER" id="PTHR43394">
    <property type="entry name" value="ATP-DEPENDENT PERMEASE MDL1, MITOCHONDRIAL"/>
    <property type="match status" value="1"/>
</dbReference>
<keyword evidence="11 12" id="KW-0472">Membrane</keyword>
<dbReference type="SUPFAM" id="SSF90123">
    <property type="entry name" value="ABC transporter transmembrane region"/>
    <property type="match status" value="1"/>
</dbReference>
<comment type="caution">
    <text evidence="16">The sequence shown here is derived from an EMBL/GenBank/DDBJ whole genome shotgun (WGS) entry which is preliminary data.</text>
</comment>
<evidence type="ECO:0000259" key="15">
    <source>
        <dbReference type="PROSITE" id="PS50990"/>
    </source>
</evidence>
<gene>
    <name evidence="16" type="ORF">E2605_08370</name>
</gene>
<protein>
    <submittedName>
        <fullName evidence="16">Peptidase domain-containing ABC transporter</fullName>
    </submittedName>
</protein>
<dbReference type="FunFam" id="3.40.50.300:FF:000218">
    <property type="entry name" value="Multidrug ABC transporter ATP-binding protein"/>
    <property type="match status" value="1"/>
</dbReference>
<dbReference type="InterPro" id="IPR005897">
    <property type="entry name" value="Pept_C39_ABC_bacteriocin"/>
</dbReference>
<evidence type="ECO:0000256" key="8">
    <source>
        <dbReference type="ARBA" id="ARBA00022840"/>
    </source>
</evidence>
<keyword evidence="10 12" id="KW-1133">Transmembrane helix</keyword>
<keyword evidence="17" id="KW-1185">Reference proteome</keyword>
<evidence type="ECO:0000256" key="12">
    <source>
        <dbReference type="SAM" id="Phobius"/>
    </source>
</evidence>
<feature type="domain" description="Peptidase C39" evidence="15">
    <location>
        <begin position="7"/>
        <end position="131"/>
    </location>
</feature>
<dbReference type="InterPro" id="IPR017871">
    <property type="entry name" value="ABC_transporter-like_CS"/>
</dbReference>
<evidence type="ECO:0000256" key="5">
    <source>
        <dbReference type="ARBA" id="ARBA00022692"/>
    </source>
</evidence>
<evidence type="ECO:0000256" key="2">
    <source>
        <dbReference type="ARBA" id="ARBA00022448"/>
    </source>
</evidence>
<dbReference type="InterPro" id="IPR003439">
    <property type="entry name" value="ABC_transporter-like_ATP-bd"/>
</dbReference>
<evidence type="ECO:0000313" key="16">
    <source>
        <dbReference type="EMBL" id="TFD96823.1"/>
    </source>
</evidence>